<gene>
    <name evidence="1" type="ORF">METZ01_LOCUS100336</name>
</gene>
<name>A0A381W4U4_9ZZZZ</name>
<dbReference type="InterPro" id="IPR021276">
    <property type="entry name" value="DUF2855"/>
</dbReference>
<accession>A0A381W4U4</accession>
<dbReference type="EMBL" id="UINC01010695">
    <property type="protein sequence ID" value="SVA47482.1"/>
    <property type="molecule type" value="Genomic_DNA"/>
</dbReference>
<sequence>MNKSNPTFLVNKYDLFKAKFLDNKTPISKKNEAILEIENYAFTANNITYAVTGDKLSYWNFFPTKEPYGIVPVWGFANVISSNNENISVGDKYYGYFPMSKYLKVLPKKVNSFGFIDDSNHRKKLPFVYNHYLKVIKNADESLEYYPLIRPLFLTSFLNYFYLKDENFFECDQIILTSASSKTALSLAFLLSKNKLEDKKKIIAITSEKNINFLSSMEFYDTVLSYNDIEKNLIAAKSIIIDFAGNSDYLKKLSDHLGDSLKHICLIGLADWSSNTDFKSINNANFFFAPSHAERRYKLMGVKKTTLLADNLLKEFILKIKNYIKLKYFNNPKEIHELYLESLKGKVDPSKGYMVQLGN</sequence>
<evidence type="ECO:0008006" key="2">
    <source>
        <dbReference type="Google" id="ProtNLM"/>
    </source>
</evidence>
<protein>
    <recommendedName>
        <fullName evidence="2">DUF2855 domain-containing protein</fullName>
    </recommendedName>
</protein>
<reference evidence="1" key="1">
    <citation type="submission" date="2018-05" db="EMBL/GenBank/DDBJ databases">
        <authorList>
            <person name="Lanie J.A."/>
            <person name="Ng W.-L."/>
            <person name="Kazmierczak K.M."/>
            <person name="Andrzejewski T.M."/>
            <person name="Davidsen T.M."/>
            <person name="Wayne K.J."/>
            <person name="Tettelin H."/>
            <person name="Glass J.I."/>
            <person name="Rusch D."/>
            <person name="Podicherti R."/>
            <person name="Tsui H.-C.T."/>
            <person name="Winkler M.E."/>
        </authorList>
    </citation>
    <scope>NUCLEOTIDE SEQUENCE</scope>
</reference>
<proteinExistence type="predicted"/>
<dbReference type="Pfam" id="PF11017">
    <property type="entry name" value="DUF2855"/>
    <property type="match status" value="1"/>
</dbReference>
<evidence type="ECO:0000313" key="1">
    <source>
        <dbReference type="EMBL" id="SVA47482.1"/>
    </source>
</evidence>
<dbReference type="AlphaFoldDB" id="A0A381W4U4"/>
<organism evidence="1">
    <name type="scientific">marine metagenome</name>
    <dbReference type="NCBI Taxonomy" id="408172"/>
    <lineage>
        <taxon>unclassified sequences</taxon>
        <taxon>metagenomes</taxon>
        <taxon>ecological metagenomes</taxon>
    </lineage>
</organism>